<keyword evidence="14" id="KW-1185">Reference proteome</keyword>
<evidence type="ECO:0000256" key="8">
    <source>
        <dbReference type="PROSITE-ProRule" id="PRU01360"/>
    </source>
</evidence>
<dbReference type="InterPro" id="IPR039426">
    <property type="entry name" value="TonB-dep_rcpt-like"/>
</dbReference>
<name>A0A4R2P3E0_9FLAO</name>
<dbReference type="PROSITE" id="PS52016">
    <property type="entry name" value="TONB_DEPENDENT_REC_3"/>
    <property type="match status" value="1"/>
</dbReference>
<dbReference type="EMBL" id="SLXM01000001">
    <property type="protein sequence ID" value="TCP28255.1"/>
    <property type="molecule type" value="Genomic_DNA"/>
</dbReference>
<evidence type="ECO:0000256" key="10">
    <source>
        <dbReference type="SAM" id="SignalP"/>
    </source>
</evidence>
<feature type="signal peptide" evidence="10">
    <location>
        <begin position="1"/>
        <end position="23"/>
    </location>
</feature>
<accession>A0A4R2P3E0</accession>
<dbReference type="InterPro" id="IPR036942">
    <property type="entry name" value="Beta-barrel_TonB_sf"/>
</dbReference>
<dbReference type="PANTHER" id="PTHR30069:SF36">
    <property type="entry name" value="BLL6948 PROTEIN"/>
    <property type="match status" value="1"/>
</dbReference>
<dbReference type="SUPFAM" id="SSF49464">
    <property type="entry name" value="Carboxypeptidase regulatory domain-like"/>
    <property type="match status" value="1"/>
</dbReference>
<keyword evidence="2 8" id="KW-0813">Transport</keyword>
<evidence type="ECO:0000313" key="13">
    <source>
        <dbReference type="EMBL" id="TCP28255.1"/>
    </source>
</evidence>
<evidence type="ECO:0000256" key="9">
    <source>
        <dbReference type="RuleBase" id="RU003357"/>
    </source>
</evidence>
<dbReference type="OrthoDB" id="99480at2"/>
<keyword evidence="3 8" id="KW-1134">Transmembrane beta strand</keyword>
<dbReference type="RefSeq" id="WP_132792233.1">
    <property type="nucleotide sequence ID" value="NZ_SLXM01000001.1"/>
</dbReference>
<evidence type="ECO:0000256" key="1">
    <source>
        <dbReference type="ARBA" id="ARBA00004571"/>
    </source>
</evidence>
<evidence type="ECO:0000259" key="12">
    <source>
        <dbReference type="Pfam" id="PF07715"/>
    </source>
</evidence>
<dbReference type="Pfam" id="PF13715">
    <property type="entry name" value="CarbopepD_reg_2"/>
    <property type="match status" value="1"/>
</dbReference>
<dbReference type="InterPro" id="IPR037066">
    <property type="entry name" value="Plug_dom_sf"/>
</dbReference>
<feature type="domain" description="TonB-dependent receptor-like beta-barrel" evidence="11">
    <location>
        <begin position="300"/>
        <end position="705"/>
    </location>
</feature>
<evidence type="ECO:0000256" key="2">
    <source>
        <dbReference type="ARBA" id="ARBA00022448"/>
    </source>
</evidence>
<dbReference type="SUPFAM" id="SSF56935">
    <property type="entry name" value="Porins"/>
    <property type="match status" value="1"/>
</dbReference>
<dbReference type="Proteomes" id="UP000294564">
    <property type="component" value="Unassembled WGS sequence"/>
</dbReference>
<dbReference type="GO" id="GO:0044718">
    <property type="term" value="P:siderophore transmembrane transport"/>
    <property type="evidence" value="ECO:0007669"/>
    <property type="project" value="TreeGrafter"/>
</dbReference>
<dbReference type="Pfam" id="PF07715">
    <property type="entry name" value="Plug"/>
    <property type="match status" value="1"/>
</dbReference>
<comment type="subcellular location">
    <subcellularLocation>
        <location evidence="1 8">Cell outer membrane</location>
        <topology evidence="1 8">Multi-pass membrane protein</topology>
    </subcellularLocation>
</comment>
<organism evidence="13 14">
    <name type="scientific">Tenacibaculum skagerrakense</name>
    <dbReference type="NCBI Taxonomy" id="186571"/>
    <lineage>
        <taxon>Bacteria</taxon>
        <taxon>Pseudomonadati</taxon>
        <taxon>Bacteroidota</taxon>
        <taxon>Flavobacteriia</taxon>
        <taxon>Flavobacteriales</taxon>
        <taxon>Flavobacteriaceae</taxon>
        <taxon>Tenacibaculum</taxon>
    </lineage>
</organism>
<feature type="chain" id="PRO_5020456955" evidence="10">
    <location>
        <begin position="24"/>
        <end position="749"/>
    </location>
</feature>
<proteinExistence type="inferred from homology"/>
<keyword evidence="7 8" id="KW-0998">Cell outer membrane</keyword>
<dbReference type="GO" id="GO:0009279">
    <property type="term" value="C:cell outer membrane"/>
    <property type="evidence" value="ECO:0007669"/>
    <property type="project" value="UniProtKB-SubCell"/>
</dbReference>
<keyword evidence="5 9" id="KW-0798">TonB box</keyword>
<protein>
    <submittedName>
        <fullName evidence="13">Outer membrane receptor protein involved in Fe transport</fullName>
    </submittedName>
</protein>
<comment type="similarity">
    <text evidence="8 9">Belongs to the TonB-dependent receptor family.</text>
</comment>
<evidence type="ECO:0000259" key="11">
    <source>
        <dbReference type="Pfam" id="PF00593"/>
    </source>
</evidence>
<dbReference type="Gene3D" id="2.40.170.20">
    <property type="entry name" value="TonB-dependent receptor, beta-barrel domain"/>
    <property type="match status" value="1"/>
</dbReference>
<dbReference type="PANTHER" id="PTHR30069">
    <property type="entry name" value="TONB-DEPENDENT OUTER MEMBRANE RECEPTOR"/>
    <property type="match status" value="1"/>
</dbReference>
<dbReference type="Pfam" id="PF00593">
    <property type="entry name" value="TonB_dep_Rec_b-barrel"/>
    <property type="match status" value="1"/>
</dbReference>
<evidence type="ECO:0000256" key="7">
    <source>
        <dbReference type="ARBA" id="ARBA00023237"/>
    </source>
</evidence>
<reference evidence="13 14" key="1">
    <citation type="submission" date="2019-03" db="EMBL/GenBank/DDBJ databases">
        <title>Genomic Encyclopedia of Type Strains, Phase IV (KMG-IV): sequencing the most valuable type-strain genomes for metagenomic binning, comparative biology and taxonomic classification.</title>
        <authorList>
            <person name="Goeker M."/>
        </authorList>
    </citation>
    <scope>NUCLEOTIDE SEQUENCE [LARGE SCALE GENOMIC DNA]</scope>
    <source>
        <strain evidence="13 14">DSM 14836</strain>
    </source>
</reference>
<gene>
    <name evidence="13" type="ORF">EV195_101417</name>
</gene>
<dbReference type="AlphaFoldDB" id="A0A4R2P3E0"/>
<sequence>MKLGKTILLLCSFVIALIGEAQKSDTFSIEGQIINKNKLPIADAYIYNLSSQSHAHSNSNGLFKLSNCSVGDTIQVGILGYSTHKFTLQKEDQQKKQIIQLTEKSIELEELVIGKTKNPLHSIVAIDLESNPVNSSQEIMRKIPGLIIGQHAGGGKAEQIFLRGFDVDHGTDVSIKVDGMPVNMVSHAHGQGYSDLHFVIPETIQKIDFGKGPYYADQGDFNTAGYADFSTKNSLEENNISVRVGYFNTLRTLGMFNLTESSIKNNAYMAIEYIESDGPFESSQNFNRINLFAKYRTLLDNSDQLILTASHFTSNWDASGQIPQREVDNGNITRFGAIDDTEGGETSRSNFNVQLLKSFENGGGLTANAYVSNYNFDLYSNFTFFLEDPVNGDQIRQREQRNIYGFNTNYNNKKDYGTFSVKYNQGIGLRFDNIKNIELSKTKNRNETLQQIQLGDVNQTNFYTFFNASFSTGKFEISPALRLDYFKFLYNNRLDPNYQTLSKSKAIVNPKLNIAYNANENLQLFVKSGIGFHSNDARVILQEDTRKILPRAYGIDVGGIWKPSKNIIINSALWYLLSEEELVYVGDAGIIEPSGKSKRYGLDFGVRYQLSKKIYFDSDVTLTTARSLKEISGQDYIPLAPDFTATGGISFNDVHNFSGGLQFRYIDNRPANEDNSIIAEGYFVSDFNLNYTIKNITIGVSIENIFDTDWNETQFATTSQLSNETSPVEEIHFTPGTPFNAKATITYKF</sequence>
<keyword evidence="10" id="KW-0732">Signal</keyword>
<dbReference type="Gene3D" id="2.170.130.10">
    <property type="entry name" value="TonB-dependent receptor, plug domain"/>
    <property type="match status" value="1"/>
</dbReference>
<dbReference type="InterPro" id="IPR000531">
    <property type="entry name" value="Beta-barrel_TonB"/>
</dbReference>
<keyword evidence="13" id="KW-0675">Receptor</keyword>
<feature type="domain" description="TonB-dependent receptor plug" evidence="12">
    <location>
        <begin position="119"/>
        <end position="225"/>
    </location>
</feature>
<dbReference type="InterPro" id="IPR008969">
    <property type="entry name" value="CarboxyPept-like_regulatory"/>
</dbReference>
<dbReference type="InterPro" id="IPR012910">
    <property type="entry name" value="Plug_dom"/>
</dbReference>
<evidence type="ECO:0000256" key="3">
    <source>
        <dbReference type="ARBA" id="ARBA00022452"/>
    </source>
</evidence>
<keyword evidence="4 8" id="KW-0812">Transmembrane</keyword>
<evidence type="ECO:0000256" key="4">
    <source>
        <dbReference type="ARBA" id="ARBA00022692"/>
    </source>
</evidence>
<comment type="caution">
    <text evidence="13">The sequence shown here is derived from an EMBL/GenBank/DDBJ whole genome shotgun (WGS) entry which is preliminary data.</text>
</comment>
<dbReference type="GO" id="GO:0015344">
    <property type="term" value="F:siderophore uptake transmembrane transporter activity"/>
    <property type="evidence" value="ECO:0007669"/>
    <property type="project" value="TreeGrafter"/>
</dbReference>
<keyword evidence="6 8" id="KW-0472">Membrane</keyword>
<evidence type="ECO:0000313" key="14">
    <source>
        <dbReference type="Proteomes" id="UP000294564"/>
    </source>
</evidence>
<evidence type="ECO:0000256" key="6">
    <source>
        <dbReference type="ARBA" id="ARBA00023136"/>
    </source>
</evidence>
<evidence type="ECO:0000256" key="5">
    <source>
        <dbReference type="ARBA" id="ARBA00023077"/>
    </source>
</evidence>